<dbReference type="AlphaFoldDB" id="A0A2T4UX51"/>
<dbReference type="Proteomes" id="UP000241085">
    <property type="component" value="Unassembled WGS sequence"/>
</dbReference>
<feature type="region of interest" description="Disordered" evidence="1">
    <location>
        <begin position="84"/>
        <end position="111"/>
    </location>
</feature>
<feature type="transmembrane region" description="Helical" evidence="2">
    <location>
        <begin position="55"/>
        <end position="75"/>
    </location>
</feature>
<dbReference type="RefSeq" id="WP_107575339.1">
    <property type="nucleotide sequence ID" value="NZ_PZPL01000001.1"/>
</dbReference>
<reference evidence="3 4" key="1">
    <citation type="submission" date="2018-03" db="EMBL/GenBank/DDBJ databases">
        <title>Bacteriophage NCPPB3778 and a type I-E CRISPR drive the evolution of the US Biological Select Agent, Rathayibacter toxicus.</title>
        <authorList>
            <person name="Davis E.W.II."/>
            <person name="Tabima J.F."/>
            <person name="Weisberg A.J."/>
            <person name="Dantas Lopes L."/>
            <person name="Wiseman M.S."/>
            <person name="Wiseman M.S."/>
            <person name="Pupko T."/>
            <person name="Belcher M.S."/>
            <person name="Sechler A.J."/>
            <person name="Tancos M.A."/>
            <person name="Schroeder B.K."/>
            <person name="Murray T.D."/>
            <person name="Luster D.G."/>
            <person name="Schneider W.L."/>
            <person name="Rogers E."/>
            <person name="Andreote F.D."/>
            <person name="Grunwald N.J."/>
            <person name="Putnam M.L."/>
            <person name="Chang J.H."/>
        </authorList>
    </citation>
    <scope>NUCLEOTIDE SEQUENCE [LARGE SCALE GENOMIC DNA]</scope>
    <source>
        <strain evidence="3 4">DSM 15933</strain>
    </source>
</reference>
<evidence type="ECO:0000256" key="1">
    <source>
        <dbReference type="SAM" id="MobiDB-lite"/>
    </source>
</evidence>
<accession>A0A2T4UX51</accession>
<keyword evidence="2" id="KW-1133">Transmembrane helix</keyword>
<sequence length="111" mass="11590">MSTPRSGRAQASLQEHPWALALVSGLFVAGIVLLASDVGWDLTADIGGSRRHAPLWFVLLLGVPLFGAGVVLGVVQQIRLLIRPPAPPPSAPDPDGPGWLSRGSGEDDPRA</sequence>
<feature type="transmembrane region" description="Helical" evidence="2">
    <location>
        <begin position="18"/>
        <end position="35"/>
    </location>
</feature>
<keyword evidence="4" id="KW-1185">Reference proteome</keyword>
<comment type="caution">
    <text evidence="3">The sequence shown here is derived from an EMBL/GenBank/DDBJ whole genome shotgun (WGS) entry which is preliminary data.</text>
</comment>
<organism evidence="3 4">
    <name type="scientific">Rathayibacter caricis DSM 15933</name>
    <dbReference type="NCBI Taxonomy" id="1328867"/>
    <lineage>
        <taxon>Bacteria</taxon>
        <taxon>Bacillati</taxon>
        <taxon>Actinomycetota</taxon>
        <taxon>Actinomycetes</taxon>
        <taxon>Micrococcales</taxon>
        <taxon>Microbacteriaceae</taxon>
        <taxon>Rathayibacter</taxon>
    </lineage>
</organism>
<name>A0A2T4UX51_9MICO</name>
<feature type="compositionally biased region" description="Pro residues" evidence="1">
    <location>
        <begin position="84"/>
        <end position="95"/>
    </location>
</feature>
<dbReference type="EMBL" id="PZPL01000001">
    <property type="protein sequence ID" value="PTL74103.1"/>
    <property type="molecule type" value="Genomic_DNA"/>
</dbReference>
<evidence type="ECO:0000313" key="4">
    <source>
        <dbReference type="Proteomes" id="UP000241085"/>
    </source>
</evidence>
<gene>
    <name evidence="3" type="ORF">C1I63_15495</name>
</gene>
<proteinExistence type="predicted"/>
<protein>
    <submittedName>
        <fullName evidence="3">Uncharacterized protein</fullName>
    </submittedName>
</protein>
<keyword evidence="2" id="KW-0472">Membrane</keyword>
<evidence type="ECO:0000313" key="3">
    <source>
        <dbReference type="EMBL" id="PTL74103.1"/>
    </source>
</evidence>
<evidence type="ECO:0000256" key="2">
    <source>
        <dbReference type="SAM" id="Phobius"/>
    </source>
</evidence>
<keyword evidence="2" id="KW-0812">Transmembrane</keyword>